<dbReference type="EMBL" id="UYYB01106198">
    <property type="protein sequence ID" value="VDM79746.1"/>
    <property type="molecule type" value="Genomic_DNA"/>
</dbReference>
<name>A0A3P7J8W1_STRVU</name>
<keyword evidence="2" id="KW-1185">Reference proteome</keyword>
<organism evidence="1 2">
    <name type="scientific">Strongylus vulgaris</name>
    <name type="common">Blood worm</name>
    <dbReference type="NCBI Taxonomy" id="40348"/>
    <lineage>
        <taxon>Eukaryota</taxon>
        <taxon>Metazoa</taxon>
        <taxon>Ecdysozoa</taxon>
        <taxon>Nematoda</taxon>
        <taxon>Chromadorea</taxon>
        <taxon>Rhabditida</taxon>
        <taxon>Rhabditina</taxon>
        <taxon>Rhabditomorpha</taxon>
        <taxon>Strongyloidea</taxon>
        <taxon>Strongylidae</taxon>
        <taxon>Strongylus</taxon>
    </lineage>
</organism>
<evidence type="ECO:0000313" key="1">
    <source>
        <dbReference type="EMBL" id="VDM79746.1"/>
    </source>
</evidence>
<gene>
    <name evidence="1" type="ORF">SVUK_LOCUS14744</name>
</gene>
<accession>A0A3P7J8W1</accession>
<reference evidence="1 2" key="1">
    <citation type="submission" date="2018-11" db="EMBL/GenBank/DDBJ databases">
        <authorList>
            <consortium name="Pathogen Informatics"/>
        </authorList>
    </citation>
    <scope>NUCLEOTIDE SEQUENCE [LARGE SCALE GENOMIC DNA]</scope>
</reference>
<protein>
    <submittedName>
        <fullName evidence="1">Uncharacterized protein</fullName>
    </submittedName>
</protein>
<proteinExistence type="predicted"/>
<dbReference type="Proteomes" id="UP000270094">
    <property type="component" value="Unassembled WGS sequence"/>
</dbReference>
<sequence length="106" mass="12201">MINQRKQGNKLADQSMWTGIIVARASGTKRRGEGEAGFAARRGCLRVKRDIWAKYQHTPTDGRNEPTATYSLVSRQYPCSCRQSIWLLRELHTLCIRPADRRWSPI</sequence>
<evidence type="ECO:0000313" key="2">
    <source>
        <dbReference type="Proteomes" id="UP000270094"/>
    </source>
</evidence>
<dbReference type="AlphaFoldDB" id="A0A3P7J8W1"/>